<evidence type="ECO:0000256" key="6">
    <source>
        <dbReference type="ARBA" id="ARBA00023136"/>
    </source>
</evidence>
<feature type="transmembrane region" description="Helical" evidence="8">
    <location>
        <begin position="183"/>
        <end position="201"/>
    </location>
</feature>
<evidence type="ECO:0000256" key="7">
    <source>
        <dbReference type="RuleBase" id="RU362091"/>
    </source>
</evidence>
<evidence type="ECO:0000313" key="10">
    <source>
        <dbReference type="Proteomes" id="UP000320386"/>
    </source>
</evidence>
<comment type="subcellular location">
    <subcellularLocation>
        <location evidence="1">Membrane</location>
        <topology evidence="1">Multi-pass membrane protein</topology>
    </subcellularLocation>
</comment>
<dbReference type="PANTHER" id="PTHR48086:SF5">
    <property type="entry name" value="NA(+):SOLUTE SYMPORTER (SSF FAMILY)"/>
    <property type="match status" value="1"/>
</dbReference>
<dbReference type="KEGG" id="mcad:Pan265_09530"/>
<name>A0A518BVU9_9BACT</name>
<feature type="transmembrane region" description="Helical" evidence="8">
    <location>
        <begin position="514"/>
        <end position="533"/>
    </location>
</feature>
<dbReference type="Gene3D" id="1.20.1730.10">
    <property type="entry name" value="Sodium/glucose cotransporter"/>
    <property type="match status" value="1"/>
</dbReference>
<dbReference type="InterPro" id="IPR001734">
    <property type="entry name" value="Na/solute_symporter"/>
</dbReference>
<feature type="transmembrane region" description="Helical" evidence="8">
    <location>
        <begin position="545"/>
        <end position="565"/>
    </location>
</feature>
<evidence type="ECO:0000256" key="8">
    <source>
        <dbReference type="SAM" id="Phobius"/>
    </source>
</evidence>
<feature type="transmembrane region" description="Helical" evidence="8">
    <location>
        <begin position="293"/>
        <end position="317"/>
    </location>
</feature>
<dbReference type="InterPro" id="IPR019899">
    <property type="entry name" value="Na/solute_symporter_VC_2705"/>
</dbReference>
<evidence type="ECO:0000313" key="9">
    <source>
        <dbReference type="EMBL" id="QDU71105.1"/>
    </source>
</evidence>
<feature type="transmembrane region" description="Helical" evidence="8">
    <location>
        <begin position="6"/>
        <end position="25"/>
    </location>
</feature>
<dbReference type="CDD" id="cd11480">
    <property type="entry name" value="SLC5sbd_u4"/>
    <property type="match status" value="1"/>
</dbReference>
<keyword evidence="5 8" id="KW-1133">Transmembrane helix</keyword>
<dbReference type="PANTHER" id="PTHR48086">
    <property type="entry name" value="SODIUM/PROLINE SYMPORTER-RELATED"/>
    <property type="match status" value="1"/>
</dbReference>
<dbReference type="Proteomes" id="UP000320386">
    <property type="component" value="Chromosome"/>
</dbReference>
<evidence type="ECO:0000256" key="5">
    <source>
        <dbReference type="ARBA" id="ARBA00022989"/>
    </source>
</evidence>
<sequence length="677" mass="72961">MNPVRLWTFLLVGLSFALYLAIAWISRVRDTKGFYVAGQGVPAAANGMATAADWMSAASFISMAGIISTLGYAGGVYLMGWTGGYVLLALMLAPYLRKFGRYTVPDFIGDRYNSSTARIVAVVCAIFVSFTYVAGQMRGVGVVFSRFLEVDVSVGVYIGMTIVLVYAILGGMKGITWTQVAQYWVLITAFLIPAIAISIQLTGNPIPQLGLGSELLDTNNNPSGISLLERLNQLHDELGFASYTQPFVEGSPWNMLNVACVTLALMCGTAGLPHVIVRFYTVKNVAAARWSGFYALFFIALLYLTAPAVASFARYYMIESINGRQAVADTATHATDHDNLYQQGIDRITTDNGRTIYLHRNAAAGTTVASEIPHWFRNWQRTGLILWLDDGDGKVRYSNTDDNEIFRRGSLSENDLTDIRLAHQQWLDTQGAAGTDGRTQLHQRGLSGPDRDIIVLATPEMAELADWIIALIAAGGLAAALSTASGLLLVISSSVAHDLYYRILNPEASEKQRLLVGRVTIALAVAVAVAGYFGIYPPGFVSEVVAFAFGLAAASFFPALVLGIFNLRVGAIPAITGMVAGIGFTALYILGNKAHIILGPELADALLGTDSPLRTPWLWNINPQGIGVVGMIINFAVTLILTPLTPGPDDQTREMIAELREPEHAGPAVQIEAAQDH</sequence>
<keyword evidence="10" id="KW-1185">Reference proteome</keyword>
<accession>A0A518BVU9</accession>
<feature type="transmembrane region" description="Helical" evidence="8">
    <location>
        <begin position="625"/>
        <end position="645"/>
    </location>
</feature>
<dbReference type="NCBIfam" id="TIGR03648">
    <property type="entry name" value="Na_symport_lg"/>
    <property type="match status" value="1"/>
</dbReference>
<dbReference type="InterPro" id="IPR038377">
    <property type="entry name" value="Na/Glc_symporter_sf"/>
</dbReference>
<reference evidence="9 10" key="1">
    <citation type="submission" date="2019-02" db="EMBL/GenBank/DDBJ databases">
        <title>Deep-cultivation of Planctomycetes and their phenomic and genomic characterization uncovers novel biology.</title>
        <authorList>
            <person name="Wiegand S."/>
            <person name="Jogler M."/>
            <person name="Boedeker C."/>
            <person name="Pinto D."/>
            <person name="Vollmers J."/>
            <person name="Rivas-Marin E."/>
            <person name="Kohn T."/>
            <person name="Peeters S.H."/>
            <person name="Heuer A."/>
            <person name="Rast P."/>
            <person name="Oberbeckmann S."/>
            <person name="Bunk B."/>
            <person name="Jeske O."/>
            <person name="Meyerdierks A."/>
            <person name="Storesund J.E."/>
            <person name="Kallscheuer N."/>
            <person name="Luecker S."/>
            <person name="Lage O.M."/>
            <person name="Pohl T."/>
            <person name="Merkel B.J."/>
            <person name="Hornburger P."/>
            <person name="Mueller R.-W."/>
            <person name="Bruemmer F."/>
            <person name="Labrenz M."/>
            <person name="Spormann A.M."/>
            <person name="Op den Camp H."/>
            <person name="Overmann J."/>
            <person name="Amann R."/>
            <person name="Jetten M.S.M."/>
            <person name="Mascher T."/>
            <person name="Medema M.H."/>
            <person name="Devos D.P."/>
            <person name="Kaster A.-K."/>
            <person name="Ovreas L."/>
            <person name="Rohde M."/>
            <person name="Galperin M.Y."/>
            <person name="Jogler C."/>
        </authorList>
    </citation>
    <scope>NUCLEOTIDE SEQUENCE [LARGE SCALE GENOMIC DNA]</scope>
    <source>
        <strain evidence="9 10">Pan265</strain>
    </source>
</reference>
<feature type="transmembrane region" description="Helical" evidence="8">
    <location>
        <begin position="154"/>
        <end position="171"/>
    </location>
</feature>
<proteinExistence type="inferred from homology"/>
<gene>
    <name evidence="9" type="primary">actP</name>
    <name evidence="9" type="ORF">Pan265_09530</name>
</gene>
<keyword evidence="3" id="KW-0813">Transport</keyword>
<dbReference type="GO" id="GO:0005886">
    <property type="term" value="C:plasma membrane"/>
    <property type="evidence" value="ECO:0007669"/>
    <property type="project" value="TreeGrafter"/>
</dbReference>
<dbReference type="OrthoDB" id="9814523at2"/>
<keyword evidence="6 8" id="KW-0472">Membrane</keyword>
<protein>
    <submittedName>
        <fullName evidence="9">Cation/acetate symporter ActP</fullName>
    </submittedName>
</protein>
<feature type="transmembrane region" description="Helical" evidence="8">
    <location>
        <begin position="78"/>
        <end position="96"/>
    </location>
</feature>
<dbReference type="InterPro" id="IPR050277">
    <property type="entry name" value="Sodium:Solute_Symporter"/>
</dbReference>
<dbReference type="PROSITE" id="PS50283">
    <property type="entry name" value="NA_SOLUT_SYMP_3"/>
    <property type="match status" value="1"/>
</dbReference>
<dbReference type="AlphaFoldDB" id="A0A518BVU9"/>
<feature type="transmembrane region" description="Helical" evidence="8">
    <location>
        <begin position="467"/>
        <end position="493"/>
    </location>
</feature>
<feature type="transmembrane region" description="Helical" evidence="8">
    <location>
        <begin position="256"/>
        <end position="281"/>
    </location>
</feature>
<feature type="transmembrane region" description="Helical" evidence="8">
    <location>
        <begin position="572"/>
        <end position="591"/>
    </location>
</feature>
<dbReference type="GO" id="GO:0022857">
    <property type="term" value="F:transmembrane transporter activity"/>
    <property type="evidence" value="ECO:0007669"/>
    <property type="project" value="InterPro"/>
</dbReference>
<organism evidence="9 10">
    <name type="scientific">Mucisphaera calidilacus</name>
    <dbReference type="NCBI Taxonomy" id="2527982"/>
    <lineage>
        <taxon>Bacteria</taxon>
        <taxon>Pseudomonadati</taxon>
        <taxon>Planctomycetota</taxon>
        <taxon>Phycisphaerae</taxon>
        <taxon>Phycisphaerales</taxon>
        <taxon>Phycisphaeraceae</taxon>
        <taxon>Mucisphaera</taxon>
    </lineage>
</organism>
<evidence type="ECO:0000256" key="1">
    <source>
        <dbReference type="ARBA" id="ARBA00004141"/>
    </source>
</evidence>
<dbReference type="Pfam" id="PF00474">
    <property type="entry name" value="SSF"/>
    <property type="match status" value="2"/>
</dbReference>
<evidence type="ECO:0000256" key="2">
    <source>
        <dbReference type="ARBA" id="ARBA00006434"/>
    </source>
</evidence>
<feature type="transmembrane region" description="Helical" evidence="8">
    <location>
        <begin position="117"/>
        <end position="134"/>
    </location>
</feature>
<dbReference type="EMBL" id="CP036280">
    <property type="protein sequence ID" value="QDU71105.1"/>
    <property type="molecule type" value="Genomic_DNA"/>
</dbReference>
<keyword evidence="4 8" id="KW-0812">Transmembrane</keyword>
<comment type="similarity">
    <text evidence="2 7">Belongs to the sodium:solute symporter (SSF) (TC 2.A.21) family.</text>
</comment>
<evidence type="ECO:0000256" key="3">
    <source>
        <dbReference type="ARBA" id="ARBA00022448"/>
    </source>
</evidence>
<evidence type="ECO:0000256" key="4">
    <source>
        <dbReference type="ARBA" id="ARBA00022692"/>
    </source>
</evidence>
<dbReference type="RefSeq" id="WP_145445242.1">
    <property type="nucleotide sequence ID" value="NZ_CP036280.1"/>
</dbReference>